<comment type="caution">
    <text evidence="1">The sequence shown here is derived from an EMBL/GenBank/DDBJ whole genome shotgun (WGS) entry which is preliminary data.</text>
</comment>
<name>A0A5N6MT07_9MICC</name>
<dbReference type="InterPro" id="IPR046000">
    <property type="entry name" value="DUF5956"/>
</dbReference>
<dbReference type="RefSeq" id="WP_152271290.1">
    <property type="nucleotide sequence ID" value="NZ_VTFX01000001.1"/>
</dbReference>
<proteinExistence type="predicted"/>
<dbReference type="AlphaFoldDB" id="A0A5N6MT07"/>
<gene>
    <name evidence="1" type="ORF">GD627_02990</name>
</gene>
<reference evidence="1 2" key="1">
    <citation type="submission" date="2019-08" db="EMBL/GenBank/DDBJ databases">
        <title>Arthrobacter sp. nov., isolated from plateau pika and Tibetan wild ass.</title>
        <authorList>
            <person name="Ge Y."/>
        </authorList>
    </citation>
    <scope>NUCLEOTIDE SEQUENCE [LARGE SCALE GENOMIC DNA]</scope>
    <source>
        <strain evidence="1 2">785</strain>
    </source>
</reference>
<sequence>MVSWSDFPVLTKEDDSYTHLPFSGWFLMTGWAAGPEHTRRRPGTLNDILPSREILSGEDEEWLYEMANDYLALAGIPPAPRGYVWFLARPAGITSDESLWRRLNDAIDELGGLPRLDGPAYVTGAYPVIAEAVRRLY</sequence>
<keyword evidence="2" id="KW-1185">Reference proteome</keyword>
<dbReference type="EMBL" id="VTFX01000001">
    <property type="protein sequence ID" value="KAD4060052.1"/>
    <property type="molecule type" value="Genomic_DNA"/>
</dbReference>
<evidence type="ECO:0000313" key="2">
    <source>
        <dbReference type="Proteomes" id="UP000326852"/>
    </source>
</evidence>
<organism evidence="1 2">
    <name type="scientific">Arthrobacter yangruifuii</name>
    <dbReference type="NCBI Taxonomy" id="2606616"/>
    <lineage>
        <taxon>Bacteria</taxon>
        <taxon>Bacillati</taxon>
        <taxon>Actinomycetota</taxon>
        <taxon>Actinomycetes</taxon>
        <taxon>Micrococcales</taxon>
        <taxon>Micrococcaceae</taxon>
        <taxon>Arthrobacter</taxon>
    </lineage>
</organism>
<evidence type="ECO:0000313" key="1">
    <source>
        <dbReference type="EMBL" id="KAD4060052.1"/>
    </source>
</evidence>
<dbReference type="Pfam" id="PF19381">
    <property type="entry name" value="DUF5956"/>
    <property type="match status" value="1"/>
</dbReference>
<dbReference type="Proteomes" id="UP000326852">
    <property type="component" value="Unassembled WGS sequence"/>
</dbReference>
<accession>A0A5N6MT07</accession>
<protein>
    <submittedName>
        <fullName evidence="1">Uncharacterized protein</fullName>
    </submittedName>
</protein>